<name>A0A173ZPG7_9FIRM</name>
<evidence type="ECO:0000256" key="1">
    <source>
        <dbReference type="ARBA" id="ARBA00022573"/>
    </source>
</evidence>
<gene>
    <name evidence="5 9" type="primary">cbiD</name>
    <name evidence="7" type="ORF">ERS852406_00667</name>
    <name evidence="8" type="ORF">ERS852498_01768</name>
    <name evidence="9" type="ORF">L0N21_02505</name>
</gene>
<comment type="catalytic activity">
    <reaction evidence="5">
        <text>Co-precorrin-5B + S-adenosyl-L-methionine = Co-precorrin-6A + S-adenosyl-L-homocysteine</text>
        <dbReference type="Rhea" id="RHEA:26285"/>
        <dbReference type="ChEBI" id="CHEBI:57856"/>
        <dbReference type="ChEBI" id="CHEBI:59789"/>
        <dbReference type="ChEBI" id="CHEBI:60063"/>
        <dbReference type="ChEBI" id="CHEBI:60064"/>
        <dbReference type="EC" id="2.1.1.195"/>
    </reaction>
</comment>
<reference evidence="9" key="2">
    <citation type="submission" date="2022-01" db="EMBL/GenBank/DDBJ databases">
        <title>Collection of gut derived symbiotic bacterial strains cultured from healthy donors.</title>
        <authorList>
            <person name="Lin H."/>
            <person name="Kohout C."/>
            <person name="Waligurski E."/>
            <person name="Pamer E.G."/>
        </authorList>
    </citation>
    <scope>NUCLEOTIDE SEQUENCE</scope>
    <source>
        <strain evidence="9">DFI.5.49</strain>
    </source>
</reference>
<organism evidence="7 10">
    <name type="scientific">Fusicatenibacter saccharivorans</name>
    <dbReference type="NCBI Taxonomy" id="1150298"/>
    <lineage>
        <taxon>Bacteria</taxon>
        <taxon>Bacillati</taxon>
        <taxon>Bacillota</taxon>
        <taxon>Clostridia</taxon>
        <taxon>Lachnospirales</taxon>
        <taxon>Lachnospiraceae</taxon>
        <taxon>Fusicatenibacter</taxon>
    </lineage>
</organism>
<comment type="function">
    <text evidence="5">Catalyzes the methylation of C-1 in cobalt-precorrin-5B to form cobalt-precorrin-6A.</text>
</comment>
<keyword evidence="1 5" id="KW-0169">Cobalamin biosynthesis</keyword>
<evidence type="ECO:0000313" key="9">
    <source>
        <dbReference type="EMBL" id="MCG4764397.1"/>
    </source>
</evidence>
<sequence length="390" mass="42522">MSRTGLEDAYIMRGSKKLRMGYTTGSCAAAAARGAAFMLLSGKEIQEVKIHTPKGIVLNLELLDIRRSAEKVSCAVRKDGGDDPDVTDKALIYAEVTFGTEEGIVIDGGFGVGRVTKPGLDQPVGNAAINHVPRQMIRENVEEIQKKLDDFRALQVIISVPEGEELAKHTFNPRLGITGGISILGTSGIVVPMSEEALISTIRVEMEMRKAQGDRVLLVTPGNYGQDFLKTYPWVRADHSVKCSNYVGKTLEFAAELGFDAILFVAHLGKFVKVSGGIMNTHSHEADCRAELLTAQAVRAGADLALAKKLLETGTTEEAVQILKEAGCLKETMEKVTEKIAFYMNYHIEGRVQTEAIVFSSNEGLLGETPGAGELLERLREQEEKENRKE</sequence>
<dbReference type="InterPro" id="IPR002748">
    <property type="entry name" value="CbiD"/>
</dbReference>
<protein>
    <recommendedName>
        <fullName evidence="5">Cobalt-precorrin-5B C(1)-methyltransferase</fullName>
        <ecNumber evidence="5">2.1.1.195</ecNumber>
    </recommendedName>
    <alternativeName>
        <fullName evidence="5">Cobalt-precorrin-6A synthase</fullName>
    </alternativeName>
</protein>
<dbReference type="GO" id="GO:0019251">
    <property type="term" value="P:anaerobic cobalamin biosynthetic process"/>
    <property type="evidence" value="ECO:0007669"/>
    <property type="project" value="UniProtKB-UniRule"/>
</dbReference>
<evidence type="ECO:0000256" key="2">
    <source>
        <dbReference type="ARBA" id="ARBA00022603"/>
    </source>
</evidence>
<evidence type="ECO:0000256" key="6">
    <source>
        <dbReference type="SAM" id="MobiDB-lite"/>
    </source>
</evidence>
<dbReference type="EMBL" id="JAKNFS010000003">
    <property type="protein sequence ID" value="MCG4764397.1"/>
    <property type="molecule type" value="Genomic_DNA"/>
</dbReference>
<keyword evidence="2 5" id="KW-0489">Methyltransferase</keyword>
<dbReference type="Pfam" id="PF01888">
    <property type="entry name" value="CbiD"/>
    <property type="match status" value="1"/>
</dbReference>
<evidence type="ECO:0000256" key="5">
    <source>
        <dbReference type="HAMAP-Rule" id="MF_00787"/>
    </source>
</evidence>
<dbReference type="GO" id="GO:0008168">
    <property type="term" value="F:methyltransferase activity"/>
    <property type="evidence" value="ECO:0007669"/>
    <property type="project" value="UniProtKB-UniRule"/>
</dbReference>
<comment type="similarity">
    <text evidence="5">Belongs to the CbiD family.</text>
</comment>
<reference evidence="10 11" key="1">
    <citation type="submission" date="2015-09" db="EMBL/GenBank/DDBJ databases">
        <authorList>
            <consortium name="Pathogen Informatics"/>
        </authorList>
    </citation>
    <scope>NUCLEOTIDE SEQUENCE [LARGE SCALE GENOMIC DNA]</scope>
    <source>
        <strain evidence="7 10">2789STDY5608849</strain>
        <strain evidence="8 11">2789STDY5834885</strain>
    </source>
</reference>
<dbReference type="Proteomes" id="UP001199915">
    <property type="component" value="Unassembled WGS sequence"/>
</dbReference>
<dbReference type="GeneID" id="79854363"/>
<dbReference type="GO" id="GO:0032259">
    <property type="term" value="P:methylation"/>
    <property type="evidence" value="ECO:0007669"/>
    <property type="project" value="UniProtKB-KW"/>
</dbReference>
<dbReference type="Proteomes" id="UP000095706">
    <property type="component" value="Unassembled WGS sequence"/>
</dbReference>
<evidence type="ECO:0000313" key="7">
    <source>
        <dbReference type="EMBL" id="CUN77937.1"/>
    </source>
</evidence>
<dbReference type="UniPathway" id="UPA00148">
    <property type="reaction ID" value="UER00227"/>
</dbReference>
<evidence type="ECO:0000256" key="4">
    <source>
        <dbReference type="ARBA" id="ARBA00022691"/>
    </source>
</evidence>
<dbReference type="SUPFAM" id="SSF111342">
    <property type="entry name" value="CbiD-like"/>
    <property type="match status" value="1"/>
</dbReference>
<comment type="pathway">
    <text evidence="5">Cofactor biosynthesis; adenosylcobalamin biosynthesis; cob(II)yrinate a,c-diamide from sirohydrochlorin (anaerobic route): step 6/10.</text>
</comment>
<dbReference type="Proteomes" id="UP000095709">
    <property type="component" value="Unassembled WGS sequence"/>
</dbReference>
<keyword evidence="3 5" id="KW-0808">Transferase</keyword>
<evidence type="ECO:0000313" key="8">
    <source>
        <dbReference type="EMBL" id="CUP33539.1"/>
    </source>
</evidence>
<dbReference type="EMBL" id="CYYV01000003">
    <property type="protein sequence ID" value="CUN77937.1"/>
    <property type="molecule type" value="Genomic_DNA"/>
</dbReference>
<evidence type="ECO:0000313" key="10">
    <source>
        <dbReference type="Proteomes" id="UP000095706"/>
    </source>
</evidence>
<dbReference type="PIRSF" id="PIRSF026782">
    <property type="entry name" value="CbiD"/>
    <property type="match status" value="1"/>
</dbReference>
<dbReference type="EMBL" id="CZAL01000008">
    <property type="protein sequence ID" value="CUP33539.1"/>
    <property type="molecule type" value="Genomic_DNA"/>
</dbReference>
<evidence type="ECO:0000313" key="11">
    <source>
        <dbReference type="Proteomes" id="UP000095709"/>
    </source>
</evidence>
<feature type="compositionally biased region" description="Basic and acidic residues" evidence="6">
    <location>
        <begin position="375"/>
        <end position="390"/>
    </location>
</feature>
<dbReference type="AlphaFoldDB" id="A0A173ZPG7"/>
<evidence type="ECO:0000256" key="3">
    <source>
        <dbReference type="ARBA" id="ARBA00022679"/>
    </source>
</evidence>
<accession>A0A173ZPG7</accession>
<dbReference type="RefSeq" id="WP_055226415.1">
    <property type="nucleotide sequence ID" value="NZ_CAXSRP010000001.1"/>
</dbReference>
<dbReference type="PANTHER" id="PTHR35863:SF1">
    <property type="entry name" value="COBALT-PRECORRIN-5B C(1)-METHYLTRANSFERASE"/>
    <property type="match status" value="1"/>
</dbReference>
<dbReference type="HAMAP" id="MF_00787">
    <property type="entry name" value="CbiD"/>
    <property type="match status" value="1"/>
</dbReference>
<keyword evidence="4 5" id="KW-0949">S-adenosyl-L-methionine</keyword>
<proteinExistence type="inferred from homology"/>
<dbReference type="EC" id="2.1.1.195" evidence="5"/>
<dbReference type="Gene3D" id="3.30.2110.10">
    <property type="entry name" value="CbiD-like"/>
    <property type="match status" value="1"/>
</dbReference>
<dbReference type="InterPro" id="IPR036074">
    <property type="entry name" value="CbiD_sf"/>
</dbReference>
<dbReference type="PANTHER" id="PTHR35863">
    <property type="entry name" value="COBALT-PRECORRIN-5B C(1)-METHYLTRANSFERASE"/>
    <property type="match status" value="1"/>
</dbReference>
<feature type="region of interest" description="Disordered" evidence="6">
    <location>
        <begin position="370"/>
        <end position="390"/>
    </location>
</feature>
<dbReference type="NCBIfam" id="TIGR00312">
    <property type="entry name" value="cbiD"/>
    <property type="match status" value="1"/>
</dbReference>